<feature type="signal peptide" evidence="1">
    <location>
        <begin position="1"/>
        <end position="18"/>
    </location>
</feature>
<feature type="chain" id="PRO_5046991315" description="Carboxypeptidase-like regulatory domain-containing protein" evidence="1">
    <location>
        <begin position="19"/>
        <end position="321"/>
    </location>
</feature>
<keyword evidence="1" id="KW-0732">Signal</keyword>
<name>A0ABW5B2A5_9FLAO</name>
<evidence type="ECO:0000313" key="2">
    <source>
        <dbReference type="EMBL" id="MFD2188855.1"/>
    </source>
</evidence>
<evidence type="ECO:0000313" key="3">
    <source>
        <dbReference type="Proteomes" id="UP001597344"/>
    </source>
</evidence>
<protein>
    <recommendedName>
        <fullName evidence="4">Carboxypeptidase-like regulatory domain-containing protein</fullName>
    </recommendedName>
</protein>
<evidence type="ECO:0008006" key="4">
    <source>
        <dbReference type="Google" id="ProtNLM"/>
    </source>
</evidence>
<evidence type="ECO:0000256" key="1">
    <source>
        <dbReference type="SAM" id="SignalP"/>
    </source>
</evidence>
<reference evidence="3" key="1">
    <citation type="journal article" date="2019" name="Int. J. Syst. Evol. Microbiol.">
        <title>The Global Catalogue of Microorganisms (GCM) 10K type strain sequencing project: providing services to taxonomists for standard genome sequencing and annotation.</title>
        <authorList>
            <consortium name="The Broad Institute Genomics Platform"/>
            <consortium name="The Broad Institute Genome Sequencing Center for Infectious Disease"/>
            <person name="Wu L."/>
            <person name="Ma J."/>
        </authorList>
    </citation>
    <scope>NUCLEOTIDE SEQUENCE [LARGE SCALE GENOMIC DNA]</scope>
    <source>
        <strain evidence="3">DT92</strain>
    </source>
</reference>
<dbReference type="EMBL" id="JBHUHY010000032">
    <property type="protein sequence ID" value="MFD2188855.1"/>
    <property type="molecule type" value="Genomic_DNA"/>
</dbReference>
<sequence length="321" mass="37248">MKKLFPLLLLFLTQTVLGQYYTVLDSVQKSPISYATISFGNGNGTFADADGKFQFSKKWYPDIDSLYISALGHKEAALATKSLPEQILLVQDIAELKEVIITAEKKRKYKTKRLAAEVHNDYFRCWLPTVESEIAVFFPKNSQKPTKIASVYLPVKVESSNRNASREQSFSTLFKMQFYSNNNGFPGERLPYEDIIFNVTDKDKPNFELDVSEYKVYIPKEGIFVSVQVLGYADKQGRLQQTKKYHEVETRKGIIKVSTTFRPLLPFTNKINGFKTFTRRIFYKNRTWQRFDREYSKNNNLIKNNDTNYGIGLKLNLYEEE</sequence>
<keyword evidence="3" id="KW-1185">Reference proteome</keyword>
<dbReference type="Proteomes" id="UP001597344">
    <property type="component" value="Unassembled WGS sequence"/>
</dbReference>
<accession>A0ABW5B2A5</accession>
<gene>
    <name evidence="2" type="ORF">ACFSJT_18790</name>
</gene>
<organism evidence="2 3">
    <name type="scientific">Aquimarina celericrescens</name>
    <dbReference type="NCBI Taxonomy" id="1964542"/>
    <lineage>
        <taxon>Bacteria</taxon>
        <taxon>Pseudomonadati</taxon>
        <taxon>Bacteroidota</taxon>
        <taxon>Flavobacteriia</taxon>
        <taxon>Flavobacteriales</taxon>
        <taxon>Flavobacteriaceae</taxon>
        <taxon>Aquimarina</taxon>
    </lineage>
</organism>
<proteinExistence type="predicted"/>
<comment type="caution">
    <text evidence="2">The sequence shown here is derived from an EMBL/GenBank/DDBJ whole genome shotgun (WGS) entry which is preliminary data.</text>
</comment>
<dbReference type="RefSeq" id="WP_378321881.1">
    <property type="nucleotide sequence ID" value="NZ_JBHUHY010000032.1"/>
</dbReference>